<proteinExistence type="inferred from homology"/>
<dbReference type="PANTHER" id="PTHR11432:SF3">
    <property type="entry name" value="NADH-UBIQUINONE OXIDOREDUCTASE CHAIN 1"/>
    <property type="match status" value="1"/>
</dbReference>
<evidence type="ECO:0000256" key="4">
    <source>
        <dbReference type="ARBA" id="ARBA00023136"/>
    </source>
</evidence>
<dbReference type="GO" id="GO:0009060">
    <property type="term" value="P:aerobic respiration"/>
    <property type="evidence" value="ECO:0007669"/>
    <property type="project" value="TreeGrafter"/>
</dbReference>
<comment type="function">
    <text evidence="5">NDH-1 shuttles electrons from NADH, via FMN and iron-sulfur (Fe-S) centers, to quinones in the respiratory chain. The immediate electron acceptor for the enzyme in this species is believed to be ubiquinone. Couples the redox reaction to proton translocation (for every two electrons transferred, four hydrogen ions are translocated across the cytoplasmic membrane), and thus conserves the redox energy in a proton gradient. This subunit may bind ubiquinone.</text>
</comment>
<evidence type="ECO:0000256" key="5">
    <source>
        <dbReference type="HAMAP-Rule" id="MF_01350"/>
    </source>
</evidence>
<dbReference type="GO" id="GO:0003954">
    <property type="term" value="F:NADH dehydrogenase activity"/>
    <property type="evidence" value="ECO:0007669"/>
    <property type="project" value="TreeGrafter"/>
</dbReference>
<keyword evidence="5" id="KW-1278">Translocase</keyword>
<protein>
    <recommendedName>
        <fullName evidence="5">NADH-quinone oxidoreductase subunit H</fullName>
        <ecNumber evidence="5">7.1.1.-</ecNumber>
    </recommendedName>
    <alternativeName>
        <fullName evidence="5">NADH dehydrogenase I subunit H</fullName>
    </alternativeName>
    <alternativeName>
        <fullName evidence="5">NDH-1 subunit H</fullName>
    </alternativeName>
</protein>
<dbReference type="GO" id="GO:0005886">
    <property type="term" value="C:plasma membrane"/>
    <property type="evidence" value="ECO:0007669"/>
    <property type="project" value="UniProtKB-SubCell"/>
</dbReference>
<dbReference type="GO" id="GO:0048038">
    <property type="term" value="F:quinone binding"/>
    <property type="evidence" value="ECO:0007669"/>
    <property type="project" value="UniProtKB-KW"/>
</dbReference>
<keyword evidence="5 6" id="KW-0520">NAD</keyword>
<sequence>MTETVATSAGSDWLRIIIGLVVVLIFAPLNALLLVWLERKVAGHIQLRLGPMEVGPHGLLQTIVDGIKLLGKELITPSRADRILFPLAPVLVFMPVLLAFLVLPFGPQLVIREMNVGLLLIFAFSTFTVLAILTGGWASNNKYALLGAIRSVAQNVAYEIPLLLAAMAVVFMVRSFNLSEIVMAQHRVWFIFLQPVAGLIFFICATAETNRAPFDIPEAESELVAGFHTEYSGMRFGLFFLAEYTNMFIVCAVAATLFFGGWHGPFGFGLRIPGVVWFLLKTYVLLFVLMWFRWTFPRVRFDQLMNFSWKVMIPLSLVNLVVTAAVLKLL</sequence>
<evidence type="ECO:0000313" key="8">
    <source>
        <dbReference type="Proteomes" id="UP000298602"/>
    </source>
</evidence>
<keyword evidence="3 5" id="KW-1133">Transmembrane helix</keyword>
<dbReference type="InterPro" id="IPR001694">
    <property type="entry name" value="NADH_UbQ_OxRdtase_su1/FPO"/>
</dbReference>
<dbReference type="EC" id="7.1.1.-" evidence="5"/>
<evidence type="ECO:0000256" key="1">
    <source>
        <dbReference type="ARBA" id="ARBA00004141"/>
    </source>
</evidence>
<dbReference type="KEGG" id="dax:FDQ92_04225"/>
<keyword evidence="5" id="KW-0830">Ubiquinone</keyword>
<dbReference type="PANTHER" id="PTHR11432">
    <property type="entry name" value="NADH DEHYDROGENASE SUBUNIT 1"/>
    <property type="match status" value="1"/>
</dbReference>
<comment type="subunit">
    <text evidence="5">NDH-1 is composed of 14 different subunits. Subunits NuoA, H, J, K, L, M, N constitute the membrane sector of the complex.</text>
</comment>
<comment type="catalytic activity">
    <reaction evidence="5">
        <text>a quinone + NADH + 5 H(+)(in) = a quinol + NAD(+) + 4 H(+)(out)</text>
        <dbReference type="Rhea" id="RHEA:57888"/>
        <dbReference type="ChEBI" id="CHEBI:15378"/>
        <dbReference type="ChEBI" id="CHEBI:24646"/>
        <dbReference type="ChEBI" id="CHEBI:57540"/>
        <dbReference type="ChEBI" id="CHEBI:57945"/>
        <dbReference type="ChEBI" id="CHEBI:132124"/>
    </reaction>
</comment>
<dbReference type="PROSITE" id="PS00667">
    <property type="entry name" value="COMPLEX1_ND1_1"/>
    <property type="match status" value="1"/>
</dbReference>
<evidence type="ECO:0000256" key="3">
    <source>
        <dbReference type="ARBA" id="ARBA00022989"/>
    </source>
</evidence>
<feature type="transmembrane region" description="Helical" evidence="5">
    <location>
        <begin position="115"/>
        <end position="135"/>
    </location>
</feature>
<dbReference type="Proteomes" id="UP000298602">
    <property type="component" value="Chromosome"/>
</dbReference>
<reference evidence="7 8" key="2">
    <citation type="submission" date="2019-05" db="EMBL/GenBank/DDBJ databases">
        <authorList>
            <person name="Suflita J.M."/>
            <person name="Marks C.R."/>
        </authorList>
    </citation>
    <scope>NUCLEOTIDE SEQUENCE [LARGE SCALE GENOMIC DNA]</scope>
    <source>
        <strain evidence="7 8">ALDC</strain>
    </source>
</reference>
<feature type="transmembrane region" description="Helical" evidence="5">
    <location>
        <begin position="307"/>
        <end position="327"/>
    </location>
</feature>
<keyword evidence="4 5" id="KW-0472">Membrane</keyword>
<keyword evidence="7" id="KW-0560">Oxidoreductase</keyword>
<keyword evidence="5" id="KW-0874">Quinone</keyword>
<feature type="transmembrane region" description="Helical" evidence="5">
    <location>
        <begin position="156"/>
        <end position="176"/>
    </location>
</feature>
<keyword evidence="8" id="KW-1185">Reference proteome</keyword>
<dbReference type="HAMAP" id="MF_01350">
    <property type="entry name" value="NDH1_NuoH"/>
    <property type="match status" value="1"/>
</dbReference>
<dbReference type="PROSITE" id="PS00668">
    <property type="entry name" value="COMPLEX1_ND1_2"/>
    <property type="match status" value="1"/>
</dbReference>
<gene>
    <name evidence="5 7" type="primary">nuoH</name>
    <name evidence="7" type="ORF">FDQ92_04225</name>
</gene>
<accession>A0A4P8L126</accession>
<dbReference type="EMBL" id="CP040098">
    <property type="protein sequence ID" value="QCQ21450.1"/>
    <property type="molecule type" value="Genomic_DNA"/>
</dbReference>
<dbReference type="AlphaFoldDB" id="A0A4P8L126"/>
<comment type="subcellular location">
    <subcellularLocation>
        <location evidence="5 6">Cell membrane</location>
        <topology evidence="5 6">Multi-pass membrane protein</topology>
    </subcellularLocation>
    <subcellularLocation>
        <location evidence="1">Membrane</location>
        <topology evidence="1">Multi-pass membrane protein</topology>
    </subcellularLocation>
</comment>
<dbReference type="InterPro" id="IPR018086">
    <property type="entry name" value="NADH_UbQ_OxRdtase_su1_CS"/>
</dbReference>
<dbReference type="RefSeq" id="WP_137423421.1">
    <property type="nucleotide sequence ID" value="NZ_CP040098.1"/>
</dbReference>
<name>A0A4P8L126_9BACT</name>
<reference evidence="7 8" key="1">
    <citation type="submission" date="2019-05" db="EMBL/GenBank/DDBJ databases">
        <title>The Complete Genome Sequence of the n-alkane-degrading Desulfoglaeba alkanexedens ALDC reveals multiple alkylsuccinate synthase gene clusters.</title>
        <authorList>
            <person name="Callaghan A.V."/>
            <person name="Davidova I.A."/>
            <person name="Duncan K.E."/>
            <person name="Morris B."/>
            <person name="McInerney M.J."/>
        </authorList>
    </citation>
    <scope>NUCLEOTIDE SEQUENCE [LARGE SCALE GENOMIC DNA]</scope>
    <source>
        <strain evidence="7 8">ALDC</strain>
    </source>
</reference>
<feature type="transmembrane region" description="Helical" evidence="5">
    <location>
        <begin position="13"/>
        <end position="37"/>
    </location>
</feature>
<keyword evidence="5" id="KW-1003">Cell membrane</keyword>
<evidence type="ECO:0000256" key="2">
    <source>
        <dbReference type="ARBA" id="ARBA00022692"/>
    </source>
</evidence>
<feature type="transmembrane region" description="Helical" evidence="5">
    <location>
        <begin position="188"/>
        <end position="207"/>
    </location>
</feature>
<evidence type="ECO:0000313" key="7">
    <source>
        <dbReference type="EMBL" id="QCQ21450.1"/>
    </source>
</evidence>
<dbReference type="NCBIfam" id="NF004741">
    <property type="entry name" value="PRK06076.1-2"/>
    <property type="match status" value="1"/>
</dbReference>
<feature type="transmembrane region" description="Helical" evidence="5">
    <location>
        <begin position="238"/>
        <end position="262"/>
    </location>
</feature>
<comment type="similarity">
    <text evidence="5 6">Belongs to the complex I subunit 1 family.</text>
</comment>
<dbReference type="Pfam" id="PF00146">
    <property type="entry name" value="NADHdh"/>
    <property type="match status" value="1"/>
</dbReference>
<feature type="transmembrane region" description="Helical" evidence="5">
    <location>
        <begin position="274"/>
        <end position="295"/>
    </location>
</feature>
<dbReference type="OrthoDB" id="9803734at2"/>
<keyword evidence="2 5" id="KW-0812">Transmembrane</keyword>
<feature type="transmembrane region" description="Helical" evidence="5">
    <location>
        <begin position="83"/>
        <end position="103"/>
    </location>
</feature>
<organism evidence="7 8">
    <name type="scientific">Desulfoglaeba alkanexedens ALDC</name>
    <dbReference type="NCBI Taxonomy" id="980445"/>
    <lineage>
        <taxon>Bacteria</taxon>
        <taxon>Pseudomonadati</taxon>
        <taxon>Thermodesulfobacteriota</taxon>
        <taxon>Syntrophobacteria</taxon>
        <taxon>Syntrophobacterales</taxon>
        <taxon>Syntrophobacteraceae</taxon>
        <taxon>Desulfoglaeba</taxon>
    </lineage>
</organism>
<evidence type="ECO:0000256" key="6">
    <source>
        <dbReference type="RuleBase" id="RU000471"/>
    </source>
</evidence>
<dbReference type="GO" id="GO:0016655">
    <property type="term" value="F:oxidoreductase activity, acting on NAD(P)H, quinone or similar compound as acceptor"/>
    <property type="evidence" value="ECO:0007669"/>
    <property type="project" value="UniProtKB-UniRule"/>
</dbReference>